<evidence type="ECO:0000313" key="9">
    <source>
        <dbReference type="Proteomes" id="UP001189429"/>
    </source>
</evidence>
<evidence type="ECO:0000256" key="4">
    <source>
        <dbReference type="ARBA" id="ARBA00022837"/>
    </source>
</evidence>
<evidence type="ECO:0000313" key="8">
    <source>
        <dbReference type="EMBL" id="CAK0802466.1"/>
    </source>
</evidence>
<dbReference type="PANTHER" id="PTHR23048:SF0">
    <property type="entry name" value="CALMODULIN LIKE 3"/>
    <property type="match status" value="1"/>
</dbReference>
<keyword evidence="4" id="KW-0106">Calcium</keyword>
<dbReference type="InterPro" id="IPR011992">
    <property type="entry name" value="EF-hand-dom_pair"/>
</dbReference>
<dbReference type="SMART" id="SM00054">
    <property type="entry name" value="EFh"/>
    <property type="match status" value="4"/>
</dbReference>
<gene>
    <name evidence="8" type="ORF">PCOR1329_LOCUS9983</name>
</gene>
<evidence type="ECO:0000256" key="6">
    <source>
        <dbReference type="SAM" id="MobiDB-lite"/>
    </source>
</evidence>
<keyword evidence="3" id="KW-0677">Repeat</keyword>
<dbReference type="PROSITE" id="PS50222">
    <property type="entry name" value="EF_HAND_2"/>
    <property type="match status" value="4"/>
</dbReference>
<dbReference type="CDD" id="cd00051">
    <property type="entry name" value="EFh"/>
    <property type="match status" value="1"/>
</dbReference>
<evidence type="ECO:0000256" key="2">
    <source>
        <dbReference type="ARBA" id="ARBA00022723"/>
    </source>
</evidence>
<feature type="region of interest" description="Disordered" evidence="6">
    <location>
        <begin position="81"/>
        <end position="229"/>
    </location>
</feature>
<dbReference type="InterPro" id="IPR002048">
    <property type="entry name" value="EF_hand_dom"/>
</dbReference>
<feature type="domain" description="EF-hand" evidence="7">
    <location>
        <begin position="423"/>
        <end position="458"/>
    </location>
</feature>
<dbReference type="Proteomes" id="UP001189429">
    <property type="component" value="Unassembled WGS sequence"/>
</dbReference>
<feature type="compositionally biased region" description="Low complexity" evidence="6">
    <location>
        <begin position="174"/>
        <end position="213"/>
    </location>
</feature>
<dbReference type="PANTHER" id="PTHR23048">
    <property type="entry name" value="MYOSIN LIGHT CHAIN 1, 3"/>
    <property type="match status" value="1"/>
</dbReference>
<evidence type="ECO:0000259" key="7">
    <source>
        <dbReference type="PROSITE" id="PS50222"/>
    </source>
</evidence>
<reference evidence="8" key="1">
    <citation type="submission" date="2023-10" db="EMBL/GenBank/DDBJ databases">
        <authorList>
            <person name="Chen Y."/>
            <person name="Shah S."/>
            <person name="Dougan E. K."/>
            <person name="Thang M."/>
            <person name="Chan C."/>
        </authorList>
    </citation>
    <scope>NUCLEOTIDE SEQUENCE [LARGE SCALE GENOMIC DNA]</scope>
</reference>
<accession>A0ABN9Q9H3</accession>
<feature type="domain" description="EF-hand" evidence="7">
    <location>
        <begin position="724"/>
        <end position="759"/>
    </location>
</feature>
<organism evidence="8 9">
    <name type="scientific">Prorocentrum cordatum</name>
    <dbReference type="NCBI Taxonomy" id="2364126"/>
    <lineage>
        <taxon>Eukaryota</taxon>
        <taxon>Sar</taxon>
        <taxon>Alveolata</taxon>
        <taxon>Dinophyceae</taxon>
        <taxon>Prorocentrales</taxon>
        <taxon>Prorocentraceae</taxon>
        <taxon>Prorocentrum</taxon>
    </lineage>
</organism>
<feature type="non-terminal residue" evidence="8">
    <location>
        <position position="1"/>
    </location>
</feature>
<evidence type="ECO:0000256" key="3">
    <source>
        <dbReference type="ARBA" id="ARBA00022737"/>
    </source>
</evidence>
<dbReference type="InterPro" id="IPR018247">
    <property type="entry name" value="EF_Hand_1_Ca_BS"/>
</dbReference>
<feature type="region of interest" description="Disordered" evidence="6">
    <location>
        <begin position="1"/>
        <end position="55"/>
    </location>
</feature>
<dbReference type="EMBL" id="CAUYUJ010002809">
    <property type="protein sequence ID" value="CAK0802466.1"/>
    <property type="molecule type" value="Genomic_DNA"/>
</dbReference>
<feature type="region of interest" description="Disordered" evidence="6">
    <location>
        <begin position="244"/>
        <end position="281"/>
    </location>
</feature>
<dbReference type="SUPFAM" id="SSF47473">
    <property type="entry name" value="EF-hand"/>
    <property type="match status" value="2"/>
</dbReference>
<keyword evidence="5" id="KW-0007">Acetylation</keyword>
<dbReference type="PROSITE" id="PS00018">
    <property type="entry name" value="EF_HAND_1"/>
    <property type="match status" value="3"/>
</dbReference>
<proteinExistence type="predicted"/>
<sequence>PLRLPLPQERPATTPGGGGPRRGRSQPGRAASAAPCPPLALAGGASQTPLPAASDAAAPQLCRRTICCPAALADGGLPLYDVLTQPPESPRPPPPRRRTLPAVADADGLPAVRARGSGGGGGRPVAEPRAAGDAAPGGGARPGTCPAAGPAAAAGAAGPAAGQRGAGGRRPRRGAPQCAAAWAAPATQGGARPAPPHSARAAPRARAAPWWRAGPREPRAAVEASSGTDADAHQALGRAFASAFGPSLRSGAPDAEPAEGTASSAGPDGPPAATATPSQRRFSAAAACSAGLDGTPVVTPSQRRLTAPAAGSVGLDGPHVVTPSQRRVSAAAGGSAGLDATPVVTPSQRRPSAVAALSAGLDGTPDATPSHRRLSAAVPCASSDSLQSSVAPEGLGPEPQDPAGSRVQGPVSGWRRFRALPKKELAAIRRAFEHFDLDKSGFLEGNEIGAVLREFGLRGNTAEEKVEIISICREATRSSGDSDDVSVDVVSFALDVIPEARRRLGELQATKLLQRFELMDTTGAGRLKLRQCMEISRSLGLDRSVMETVIADMVGDKQHDITFGEMQDMIVRSREMVERIVSERERKIKEEAGIGPDAFAELRQDLIPLHETFSRHVEEHNPRASCKQAEQVLADFGTLPKDPVERQKVAEWLVSLAGSREEGRLSFADLVGVVRSIRGQQRQAKFAVHLRCFERLDRQGSRRLAVGEVSRFLTAVGCCPRTRREQEEVAELIKEARVDSSGSVSFEEVQVLHQRLEEKFQSIRYDEEVEYALSLNFTESQVYEFRWVFDTLDADCSGMLSISEVRRGLAMMRKKVDSNVLEETFLQLDVDKSGELDFRELLDLMRLLRDEEGIFSEEQQLFPKQPCQLEVQIMQRTLGCFSLSKAYVASLSKEDLLTLFCDTLDVKKDDDIYAKLNVKNTGELFEEARRLGEIWRSSKRAPTGADPATGPL</sequence>
<evidence type="ECO:0000256" key="5">
    <source>
        <dbReference type="ARBA" id="ARBA00022990"/>
    </source>
</evidence>
<feature type="compositionally biased region" description="Low complexity" evidence="6">
    <location>
        <begin position="260"/>
        <end position="278"/>
    </location>
</feature>
<dbReference type="Gene3D" id="1.10.238.10">
    <property type="entry name" value="EF-hand"/>
    <property type="match status" value="4"/>
</dbReference>
<keyword evidence="9" id="KW-1185">Reference proteome</keyword>
<protein>
    <recommendedName>
        <fullName evidence="1">Calmodulin</fullName>
    </recommendedName>
</protein>
<evidence type="ECO:0000256" key="1">
    <source>
        <dbReference type="ARBA" id="ARBA00020786"/>
    </source>
</evidence>
<name>A0ABN9Q9H3_9DINO</name>
<feature type="compositionally biased region" description="Low complexity" evidence="6">
    <location>
        <begin position="25"/>
        <end position="46"/>
    </location>
</feature>
<feature type="domain" description="EF-hand" evidence="7">
    <location>
        <begin position="816"/>
        <end position="851"/>
    </location>
</feature>
<dbReference type="InterPro" id="IPR050230">
    <property type="entry name" value="CALM/Myosin/TropC-like"/>
</dbReference>
<dbReference type="Pfam" id="PF13499">
    <property type="entry name" value="EF-hand_7"/>
    <property type="match status" value="1"/>
</dbReference>
<feature type="domain" description="EF-hand" evidence="7">
    <location>
        <begin position="784"/>
        <end position="815"/>
    </location>
</feature>
<feature type="compositionally biased region" description="Low complexity" evidence="6">
    <location>
        <begin position="124"/>
        <end position="134"/>
    </location>
</feature>
<feature type="region of interest" description="Disordered" evidence="6">
    <location>
        <begin position="308"/>
        <end position="410"/>
    </location>
</feature>
<comment type="caution">
    <text evidence="8">The sequence shown here is derived from an EMBL/GenBank/DDBJ whole genome shotgun (WGS) entry which is preliminary data.</text>
</comment>
<keyword evidence="2" id="KW-0479">Metal-binding</keyword>
<feature type="compositionally biased region" description="Low complexity" evidence="6">
    <location>
        <begin position="142"/>
        <end position="163"/>
    </location>
</feature>